<keyword evidence="2" id="KW-1185">Reference proteome</keyword>
<name>A0A813EKP5_POLGL</name>
<protein>
    <submittedName>
        <fullName evidence="1">Uncharacterized protein</fullName>
    </submittedName>
</protein>
<organism evidence="1 2">
    <name type="scientific">Polarella glacialis</name>
    <name type="common">Dinoflagellate</name>
    <dbReference type="NCBI Taxonomy" id="89957"/>
    <lineage>
        <taxon>Eukaryota</taxon>
        <taxon>Sar</taxon>
        <taxon>Alveolata</taxon>
        <taxon>Dinophyceae</taxon>
        <taxon>Suessiales</taxon>
        <taxon>Suessiaceae</taxon>
        <taxon>Polarella</taxon>
    </lineage>
</organism>
<feature type="non-terminal residue" evidence="1">
    <location>
        <position position="1"/>
    </location>
</feature>
<dbReference type="AlphaFoldDB" id="A0A813EKP5"/>
<proteinExistence type="predicted"/>
<reference evidence="1" key="1">
    <citation type="submission" date="2021-02" db="EMBL/GenBank/DDBJ databases">
        <authorList>
            <person name="Dougan E. K."/>
            <person name="Rhodes N."/>
            <person name="Thang M."/>
            <person name="Chan C."/>
        </authorList>
    </citation>
    <scope>NUCLEOTIDE SEQUENCE</scope>
</reference>
<comment type="caution">
    <text evidence="1">The sequence shown here is derived from an EMBL/GenBank/DDBJ whole genome shotgun (WGS) entry which is preliminary data.</text>
</comment>
<gene>
    <name evidence="1" type="ORF">PGLA1383_LOCUS20890</name>
</gene>
<dbReference type="EMBL" id="CAJNNV010014508">
    <property type="protein sequence ID" value="CAE8602648.1"/>
    <property type="molecule type" value="Genomic_DNA"/>
</dbReference>
<evidence type="ECO:0000313" key="2">
    <source>
        <dbReference type="Proteomes" id="UP000654075"/>
    </source>
</evidence>
<evidence type="ECO:0000313" key="1">
    <source>
        <dbReference type="EMBL" id="CAE8602648.1"/>
    </source>
</evidence>
<accession>A0A813EKP5</accession>
<dbReference type="Proteomes" id="UP000654075">
    <property type="component" value="Unassembled WGS sequence"/>
</dbReference>
<sequence length="119" mass="12846">IGTCQCSQIDADKVAMSGDFIAGKVECGGGRNAITDKIAEDLRTGCFVQDAAYAPIVPQVQLYTDDAYECQRLLRNSTVGDFFVYYPVLGLCDFVVAAGSYKSFSKGFVSGRKSCLQTE</sequence>
<feature type="non-terminal residue" evidence="1">
    <location>
        <position position="119"/>
    </location>
</feature>